<dbReference type="Proteomes" id="UP000199450">
    <property type="component" value="Unassembled WGS sequence"/>
</dbReference>
<dbReference type="OrthoDB" id="3174593at2"/>
<dbReference type="GO" id="GO:0003677">
    <property type="term" value="F:DNA binding"/>
    <property type="evidence" value="ECO:0007669"/>
    <property type="project" value="UniProtKB-KW"/>
</dbReference>
<dbReference type="CDD" id="cd00093">
    <property type="entry name" value="HTH_XRE"/>
    <property type="match status" value="1"/>
</dbReference>
<gene>
    <name evidence="3" type="ORF">SAMN05421856_1174</name>
</gene>
<sequence length="102" mass="11581">MKPITRAIKHNTHPGEILSEMIFKTNFLTVEKASQLLGVTRPNLSNIVNGKSGISPLMAIRISRVFGGNPGIWLRLQYAYDLRQAEKEFEEKDIHLDKFETA</sequence>
<evidence type="ECO:0000256" key="1">
    <source>
        <dbReference type="ARBA" id="ARBA00023125"/>
    </source>
</evidence>
<keyword evidence="4" id="KW-1185">Reference proteome</keyword>
<dbReference type="SUPFAM" id="SSF47413">
    <property type="entry name" value="lambda repressor-like DNA-binding domains"/>
    <property type="match status" value="1"/>
</dbReference>
<dbReference type="PANTHER" id="PTHR36924">
    <property type="entry name" value="ANTITOXIN HIGA-1"/>
    <property type="match status" value="1"/>
</dbReference>
<proteinExistence type="predicted"/>
<keyword evidence="1" id="KW-0238">DNA-binding</keyword>
<dbReference type="PROSITE" id="PS50943">
    <property type="entry name" value="HTH_CROC1"/>
    <property type="match status" value="1"/>
</dbReference>
<reference evidence="4" key="1">
    <citation type="submission" date="2016-10" db="EMBL/GenBank/DDBJ databases">
        <authorList>
            <person name="Varghese N."/>
            <person name="Submissions S."/>
        </authorList>
    </citation>
    <scope>NUCLEOTIDE SEQUENCE [LARGE SCALE GENOMIC DNA]</scope>
    <source>
        <strain evidence="4">DSM 17453</strain>
    </source>
</reference>
<name>A0A1H8DWP8_9FLAO</name>
<feature type="domain" description="HTH cro/C1-type" evidence="2">
    <location>
        <begin position="28"/>
        <end position="73"/>
    </location>
</feature>
<organism evidence="3 4">
    <name type="scientific">Chryseobacterium taichungense</name>
    <dbReference type="NCBI Taxonomy" id="295069"/>
    <lineage>
        <taxon>Bacteria</taxon>
        <taxon>Pseudomonadati</taxon>
        <taxon>Bacteroidota</taxon>
        <taxon>Flavobacteriia</taxon>
        <taxon>Flavobacteriales</taxon>
        <taxon>Weeksellaceae</taxon>
        <taxon>Chryseobacterium group</taxon>
        <taxon>Chryseobacterium</taxon>
    </lineage>
</organism>
<dbReference type="STRING" id="295069.SAMN05421856_1174"/>
<evidence type="ECO:0000313" key="4">
    <source>
        <dbReference type="Proteomes" id="UP000199450"/>
    </source>
</evidence>
<dbReference type="RefSeq" id="WP_090002445.1">
    <property type="nucleotide sequence ID" value="NZ_FOBV01000017.1"/>
</dbReference>
<dbReference type="Pfam" id="PF01381">
    <property type="entry name" value="HTH_3"/>
    <property type="match status" value="1"/>
</dbReference>
<evidence type="ECO:0000259" key="2">
    <source>
        <dbReference type="PROSITE" id="PS50943"/>
    </source>
</evidence>
<dbReference type="EMBL" id="FOBV01000017">
    <property type="protein sequence ID" value="SEN10958.1"/>
    <property type="molecule type" value="Genomic_DNA"/>
</dbReference>
<dbReference type="InterPro" id="IPR001387">
    <property type="entry name" value="Cro/C1-type_HTH"/>
</dbReference>
<dbReference type="AlphaFoldDB" id="A0A1H8DWP8"/>
<dbReference type="NCBIfam" id="TIGR02607">
    <property type="entry name" value="antidote_HigA"/>
    <property type="match status" value="1"/>
</dbReference>
<evidence type="ECO:0000313" key="3">
    <source>
        <dbReference type="EMBL" id="SEN10958.1"/>
    </source>
</evidence>
<protein>
    <submittedName>
        <fullName evidence="3">Addiction module antidote protein, HigA family</fullName>
    </submittedName>
</protein>
<dbReference type="Gene3D" id="1.10.260.40">
    <property type="entry name" value="lambda repressor-like DNA-binding domains"/>
    <property type="match status" value="1"/>
</dbReference>
<dbReference type="PANTHER" id="PTHR36924:SF1">
    <property type="entry name" value="ANTITOXIN HIGA-1"/>
    <property type="match status" value="1"/>
</dbReference>
<dbReference type="InterPro" id="IPR010982">
    <property type="entry name" value="Lambda_DNA-bd_dom_sf"/>
</dbReference>
<dbReference type="InterPro" id="IPR013430">
    <property type="entry name" value="Toxin_antidote_HigA"/>
</dbReference>
<accession>A0A1H8DWP8</accession>